<dbReference type="Proteomes" id="UP001161389">
    <property type="component" value="Unassembled WGS sequence"/>
</dbReference>
<dbReference type="PANTHER" id="PTHR30472">
    <property type="entry name" value="FERRIC ENTEROBACTIN TRANSPORT SYSTEM PERMEASE PROTEIN"/>
    <property type="match status" value="1"/>
</dbReference>
<dbReference type="PANTHER" id="PTHR30472:SF37">
    <property type="entry name" value="FE(3+) DICITRATE TRANSPORT SYSTEM PERMEASE PROTEIN FECD-RELATED"/>
    <property type="match status" value="1"/>
</dbReference>
<feature type="transmembrane region" description="Helical" evidence="8">
    <location>
        <begin position="648"/>
        <end position="670"/>
    </location>
</feature>
<proteinExistence type="inferred from homology"/>
<feature type="transmembrane region" description="Helical" evidence="8">
    <location>
        <begin position="434"/>
        <end position="452"/>
    </location>
</feature>
<organism evidence="9 10">
    <name type="scientific">Litoribrevibacter albus</name>
    <dbReference type="NCBI Taxonomy" id="1473156"/>
    <lineage>
        <taxon>Bacteria</taxon>
        <taxon>Pseudomonadati</taxon>
        <taxon>Pseudomonadota</taxon>
        <taxon>Gammaproteobacteria</taxon>
        <taxon>Oceanospirillales</taxon>
        <taxon>Oceanospirillaceae</taxon>
        <taxon>Litoribrevibacter</taxon>
    </lineage>
</organism>
<dbReference type="Pfam" id="PF01032">
    <property type="entry name" value="FecCD"/>
    <property type="match status" value="2"/>
</dbReference>
<keyword evidence="7 8" id="KW-0472">Membrane</keyword>
<dbReference type="CDD" id="cd06550">
    <property type="entry name" value="TM_ABC_iron-siderophores_like"/>
    <property type="match status" value="2"/>
</dbReference>
<evidence type="ECO:0000256" key="5">
    <source>
        <dbReference type="ARBA" id="ARBA00022692"/>
    </source>
</evidence>
<keyword evidence="5 8" id="KW-0812">Transmembrane</keyword>
<dbReference type="EMBL" id="BSNM01000016">
    <property type="protein sequence ID" value="GLQ32732.1"/>
    <property type="molecule type" value="Genomic_DNA"/>
</dbReference>
<evidence type="ECO:0000256" key="8">
    <source>
        <dbReference type="SAM" id="Phobius"/>
    </source>
</evidence>
<keyword evidence="3" id="KW-0813">Transport</keyword>
<reference evidence="9" key="2">
    <citation type="submission" date="2023-01" db="EMBL/GenBank/DDBJ databases">
        <title>Draft genome sequence of Litoribrevibacter albus strain NBRC 110071.</title>
        <authorList>
            <person name="Sun Q."/>
            <person name="Mori K."/>
        </authorList>
    </citation>
    <scope>NUCLEOTIDE SEQUENCE</scope>
    <source>
        <strain evidence="9">NBRC 110071</strain>
    </source>
</reference>
<evidence type="ECO:0000313" key="10">
    <source>
        <dbReference type="Proteomes" id="UP001161389"/>
    </source>
</evidence>
<feature type="transmembrane region" description="Helical" evidence="8">
    <location>
        <begin position="74"/>
        <end position="100"/>
    </location>
</feature>
<comment type="similarity">
    <text evidence="2">Belongs to the binding-protein-dependent transport system permease family. FecCD subfamily.</text>
</comment>
<feature type="transmembrane region" description="Helical" evidence="8">
    <location>
        <begin position="256"/>
        <end position="279"/>
    </location>
</feature>
<keyword evidence="6 8" id="KW-1133">Transmembrane helix</keyword>
<comment type="subcellular location">
    <subcellularLocation>
        <location evidence="1">Cell membrane</location>
        <topology evidence="1">Multi-pass membrane protein</topology>
    </subcellularLocation>
</comment>
<feature type="transmembrane region" description="Helical" evidence="8">
    <location>
        <begin position="212"/>
        <end position="230"/>
    </location>
</feature>
<accession>A0AA37SEA8</accession>
<gene>
    <name evidence="9" type="ORF">GCM10007876_32110</name>
</gene>
<dbReference type="InterPro" id="IPR000522">
    <property type="entry name" value="ABC_transptr_permease_BtuC"/>
</dbReference>
<dbReference type="RefSeq" id="WP_284382840.1">
    <property type="nucleotide sequence ID" value="NZ_BSNM01000016.1"/>
</dbReference>
<feature type="transmembrane region" description="Helical" evidence="8">
    <location>
        <begin position="532"/>
        <end position="554"/>
    </location>
</feature>
<feature type="transmembrane region" description="Helical" evidence="8">
    <location>
        <begin position="112"/>
        <end position="132"/>
    </location>
</feature>
<feature type="transmembrane region" description="Helical" evidence="8">
    <location>
        <begin position="490"/>
        <end position="511"/>
    </location>
</feature>
<protein>
    <submittedName>
        <fullName evidence="9">Fe3+-hydroxamate ABC transporter permease FhuB</fullName>
    </submittedName>
</protein>
<feature type="transmembrane region" description="Helical" evidence="8">
    <location>
        <begin position="615"/>
        <end position="636"/>
    </location>
</feature>
<feature type="transmembrane region" description="Helical" evidence="8">
    <location>
        <begin position="459"/>
        <end position="478"/>
    </location>
</feature>
<dbReference type="SUPFAM" id="SSF81345">
    <property type="entry name" value="ABC transporter involved in vitamin B12 uptake, BtuC"/>
    <property type="match status" value="2"/>
</dbReference>
<feature type="transmembrane region" description="Helical" evidence="8">
    <location>
        <begin position="138"/>
        <end position="155"/>
    </location>
</feature>
<feature type="transmembrane region" description="Helical" evidence="8">
    <location>
        <begin position="167"/>
        <end position="189"/>
    </location>
</feature>
<evidence type="ECO:0000256" key="1">
    <source>
        <dbReference type="ARBA" id="ARBA00004651"/>
    </source>
</evidence>
<feature type="transmembrane region" description="Helical" evidence="8">
    <location>
        <begin position="369"/>
        <end position="391"/>
    </location>
</feature>
<dbReference type="Gene3D" id="1.10.3470.10">
    <property type="entry name" value="ABC transporter involved in vitamin B12 uptake, BtuC"/>
    <property type="match status" value="2"/>
</dbReference>
<sequence>MNSVANTLEHQESPQAQQQSSLVKILLGLCLLMIGVAVLSLPIGAPEGIGLSHAIEGIQYALLYAPPTELSQGILHYLLLPRTGMALLAGAMMALSGVLIQQSLQNPYASPTTLGINAGGMVLTLLGGLFFPQFLHDWPVLVAFVGALATAMLVWRLSKWISDSPLNLILVGMAMGLALGSLSAGLMMVGENRLDGFFIWGAGNLAQNDGQLFQRLLPIGMTLVVVSLLLTRQLDMFDLGDTQAQAAGLSVEKTRLIALLVAILLSASVVSMAGMIGFIGLVAPHLAAYLIKGRSQNRTLWRALLALPLGAMMLLLADLISRSFESQLLMLPAGAFTALIGAPFLMMMLRKPQHQYGQLYEKTEVGIRAVIRFKPAIVFSVIFTLSVVILVQRGMEGQWELSRALIAFGAGAALAISGLILQTLLRNPLASPDVSGISSAGVLAVVVTTAFIPMSREMMALVSLLGSSGLLVLAWLWAKGGKVTPQGFALAGICLAAFGSTCVNLILTLSPSQSSEALMWLSGTLYGVDDRYISWIWGPLLLGLPLLLLASRWLNLLYLGVTWSSILGLPVRTAIYLLIAITAVFTSLSIATVGGIAFVGLVAPHVIRAIGVANYQWLLPSSAMFGGLLLLLSDWLSMSIYPPFELPAGIVVSILGGIYFVVLLLSGRYLRG</sequence>
<evidence type="ECO:0000256" key="2">
    <source>
        <dbReference type="ARBA" id="ARBA00007935"/>
    </source>
</evidence>
<feature type="transmembrane region" description="Helical" evidence="8">
    <location>
        <begin position="574"/>
        <end position="603"/>
    </location>
</feature>
<evidence type="ECO:0000256" key="3">
    <source>
        <dbReference type="ARBA" id="ARBA00022448"/>
    </source>
</evidence>
<comment type="caution">
    <text evidence="9">The sequence shown here is derived from an EMBL/GenBank/DDBJ whole genome shotgun (WGS) entry which is preliminary data.</text>
</comment>
<dbReference type="GO" id="GO:0022857">
    <property type="term" value="F:transmembrane transporter activity"/>
    <property type="evidence" value="ECO:0007669"/>
    <property type="project" value="InterPro"/>
</dbReference>
<evidence type="ECO:0000313" key="9">
    <source>
        <dbReference type="EMBL" id="GLQ32732.1"/>
    </source>
</evidence>
<feature type="transmembrane region" description="Helical" evidence="8">
    <location>
        <begin position="299"/>
        <end position="317"/>
    </location>
</feature>
<keyword evidence="10" id="KW-1185">Reference proteome</keyword>
<dbReference type="GO" id="GO:0033214">
    <property type="term" value="P:siderophore-iron import into cell"/>
    <property type="evidence" value="ECO:0007669"/>
    <property type="project" value="TreeGrafter"/>
</dbReference>
<evidence type="ECO:0000256" key="4">
    <source>
        <dbReference type="ARBA" id="ARBA00022475"/>
    </source>
</evidence>
<feature type="transmembrane region" description="Helical" evidence="8">
    <location>
        <begin position="403"/>
        <end position="422"/>
    </location>
</feature>
<keyword evidence="4" id="KW-1003">Cell membrane</keyword>
<reference evidence="9" key="1">
    <citation type="journal article" date="2014" name="Int. J. Syst. Evol. Microbiol.">
        <title>Complete genome sequence of Corynebacterium casei LMG S-19264T (=DSM 44701T), isolated from a smear-ripened cheese.</title>
        <authorList>
            <consortium name="US DOE Joint Genome Institute (JGI-PGF)"/>
            <person name="Walter F."/>
            <person name="Albersmeier A."/>
            <person name="Kalinowski J."/>
            <person name="Ruckert C."/>
        </authorList>
    </citation>
    <scope>NUCLEOTIDE SEQUENCE</scope>
    <source>
        <strain evidence="9">NBRC 110071</strain>
    </source>
</reference>
<evidence type="ECO:0000256" key="6">
    <source>
        <dbReference type="ARBA" id="ARBA00022989"/>
    </source>
</evidence>
<feature type="transmembrane region" description="Helical" evidence="8">
    <location>
        <begin position="21"/>
        <end position="43"/>
    </location>
</feature>
<dbReference type="AlphaFoldDB" id="A0AA37SEA8"/>
<name>A0AA37SEA8_9GAMM</name>
<dbReference type="InterPro" id="IPR037294">
    <property type="entry name" value="ABC_BtuC-like"/>
</dbReference>
<dbReference type="GO" id="GO:0005886">
    <property type="term" value="C:plasma membrane"/>
    <property type="evidence" value="ECO:0007669"/>
    <property type="project" value="UniProtKB-SubCell"/>
</dbReference>
<feature type="transmembrane region" description="Helical" evidence="8">
    <location>
        <begin position="329"/>
        <end position="349"/>
    </location>
</feature>
<evidence type="ECO:0000256" key="7">
    <source>
        <dbReference type="ARBA" id="ARBA00023136"/>
    </source>
</evidence>